<gene>
    <name evidence="2" type="ORF">SAMN04489720_2294</name>
</gene>
<dbReference type="Gene3D" id="3.40.50.1820">
    <property type="entry name" value="alpha/beta hydrolase"/>
    <property type="match status" value="1"/>
</dbReference>
<keyword evidence="2" id="KW-0378">Hydrolase</keyword>
<dbReference type="InterPro" id="IPR029058">
    <property type="entry name" value="AB_hydrolase_fold"/>
</dbReference>
<keyword evidence="3" id="KW-1185">Reference proteome</keyword>
<accession>A0A1G8F233</accession>
<feature type="domain" description="AB hydrolase-1" evidence="1">
    <location>
        <begin position="3"/>
        <end position="212"/>
    </location>
</feature>
<evidence type="ECO:0000313" key="2">
    <source>
        <dbReference type="EMBL" id="SDH76144.1"/>
    </source>
</evidence>
<dbReference type="RefSeq" id="WP_157674819.1">
    <property type="nucleotide sequence ID" value="NZ_LT629695.1"/>
</dbReference>
<dbReference type="Proteomes" id="UP000198822">
    <property type="component" value="Chromosome I"/>
</dbReference>
<proteinExistence type="predicted"/>
<name>A0A1G8F233_9MICO</name>
<sequence length="246" mass="25773">MTILALHGLGGSRANALAYLPKDLRSHVVAPDVRAHGASTLVGEGDDFALEALAAECADALAAEHDGSPVSIVGTSMGAAIGLRIALSGRFVIDRVAFQRPSFTHEALPANLAVFPVIAELLERHGPKRSLAALRASGAYDAVRGISPVGADALESQVTQPLAWERRVRLLEIPRNRAYAPGELASLGAASVVLASPRDPVHPLHVAEEWTAGLGCRMLVSPARDDGAAAVMAWYREQVGSFLTGL</sequence>
<dbReference type="STRING" id="399736.SAMN04489720_2294"/>
<organism evidence="2 3">
    <name type="scientific">Agrococcus jejuensis</name>
    <dbReference type="NCBI Taxonomy" id="399736"/>
    <lineage>
        <taxon>Bacteria</taxon>
        <taxon>Bacillati</taxon>
        <taxon>Actinomycetota</taxon>
        <taxon>Actinomycetes</taxon>
        <taxon>Micrococcales</taxon>
        <taxon>Microbacteriaceae</taxon>
        <taxon>Agrococcus</taxon>
    </lineage>
</organism>
<dbReference type="GO" id="GO:0016787">
    <property type="term" value="F:hydrolase activity"/>
    <property type="evidence" value="ECO:0007669"/>
    <property type="project" value="UniProtKB-KW"/>
</dbReference>
<evidence type="ECO:0000259" key="1">
    <source>
        <dbReference type="Pfam" id="PF12697"/>
    </source>
</evidence>
<dbReference type="InterPro" id="IPR000073">
    <property type="entry name" value="AB_hydrolase_1"/>
</dbReference>
<dbReference type="EMBL" id="LT629695">
    <property type="protein sequence ID" value="SDH76144.1"/>
    <property type="molecule type" value="Genomic_DNA"/>
</dbReference>
<dbReference type="Pfam" id="PF12697">
    <property type="entry name" value="Abhydrolase_6"/>
    <property type="match status" value="1"/>
</dbReference>
<evidence type="ECO:0000313" key="3">
    <source>
        <dbReference type="Proteomes" id="UP000198822"/>
    </source>
</evidence>
<dbReference type="OrthoDB" id="4291328at2"/>
<dbReference type="AlphaFoldDB" id="A0A1G8F233"/>
<protein>
    <submittedName>
        <fullName evidence="2">Alpha/beta hydrolase family protein</fullName>
    </submittedName>
</protein>
<dbReference type="SUPFAM" id="SSF53474">
    <property type="entry name" value="alpha/beta-Hydrolases"/>
    <property type="match status" value="1"/>
</dbReference>
<reference evidence="3" key="1">
    <citation type="submission" date="2016-10" db="EMBL/GenBank/DDBJ databases">
        <authorList>
            <person name="Varghese N."/>
            <person name="Submissions S."/>
        </authorList>
    </citation>
    <scope>NUCLEOTIDE SEQUENCE [LARGE SCALE GENOMIC DNA]</scope>
    <source>
        <strain evidence="3">DSM 22002</strain>
    </source>
</reference>